<evidence type="ECO:0000259" key="1">
    <source>
        <dbReference type="Pfam" id="PF12728"/>
    </source>
</evidence>
<dbReference type="Proteomes" id="UP000305881">
    <property type="component" value="Chromosome"/>
</dbReference>
<evidence type="ECO:0000313" key="3">
    <source>
        <dbReference type="Proteomes" id="UP000305881"/>
    </source>
</evidence>
<dbReference type="InterPro" id="IPR041657">
    <property type="entry name" value="HTH_17"/>
</dbReference>
<organism evidence="2 3">
    <name type="scientific">Methylotuvimicrobium buryatense</name>
    <name type="common">Methylomicrobium buryatense</name>
    <dbReference type="NCBI Taxonomy" id="95641"/>
    <lineage>
        <taxon>Bacteria</taxon>
        <taxon>Pseudomonadati</taxon>
        <taxon>Pseudomonadota</taxon>
        <taxon>Gammaproteobacteria</taxon>
        <taxon>Methylococcales</taxon>
        <taxon>Methylococcaceae</taxon>
        <taxon>Methylotuvimicrobium</taxon>
    </lineage>
</organism>
<dbReference type="RefSeq" id="WP_017842551.1">
    <property type="nucleotide sequence ID" value="NZ_CP035467.1"/>
</dbReference>
<dbReference type="EMBL" id="CP035467">
    <property type="protein sequence ID" value="QCW83640.1"/>
    <property type="molecule type" value="Genomic_DNA"/>
</dbReference>
<evidence type="ECO:0000313" key="2">
    <source>
        <dbReference type="EMBL" id="QCW83640.1"/>
    </source>
</evidence>
<dbReference type="STRING" id="675511.GCA_000341735_04178"/>
<keyword evidence="3" id="KW-1185">Reference proteome</keyword>
<dbReference type="AlphaFoldDB" id="A0A4P9USW1"/>
<sequence>MAKLQNPNLAKIHRNYTVEEVADLFSVHKNTVRLWIKDGLATNDNKRPLLILGSNLREYLQGKRASAKRKCLPYEIYCLRCRTPKRPAENMVDFEIINGRTGRLIGLCPCCNNIINKYVGIDQLAHIQSQLDIALPKALKHINESNKPLVNSDFKK</sequence>
<reference evidence="3" key="1">
    <citation type="journal article" date="2019" name="J. Bacteriol.">
        <title>A Mutagenic Screen Identifies a TonB-Dependent Receptor Required for the Lanthanide Metal Switch in the Type I Methanotroph 'Methylotuvimicrobium buryatense' 5GB1C.</title>
        <authorList>
            <person name="Groom J.D."/>
            <person name="Ford S.M."/>
            <person name="Pesesky M.W."/>
            <person name="Lidstrom M.E."/>
        </authorList>
    </citation>
    <scope>NUCLEOTIDE SEQUENCE [LARGE SCALE GENOMIC DNA]</scope>
    <source>
        <strain evidence="3">5GB1C</strain>
    </source>
</reference>
<protein>
    <submittedName>
        <fullName evidence="2">DNA-binding protein</fullName>
    </submittedName>
</protein>
<feature type="domain" description="Helix-turn-helix" evidence="1">
    <location>
        <begin position="16"/>
        <end position="63"/>
    </location>
</feature>
<proteinExistence type="predicted"/>
<keyword evidence="2" id="KW-0238">DNA-binding</keyword>
<accession>A0A4P9USW1</accession>
<name>A0A4P9USW1_METBY</name>
<dbReference type="KEGG" id="mbur:EQU24_16375"/>
<dbReference type="Pfam" id="PF12728">
    <property type="entry name" value="HTH_17"/>
    <property type="match status" value="1"/>
</dbReference>
<dbReference type="GO" id="GO:0003677">
    <property type="term" value="F:DNA binding"/>
    <property type="evidence" value="ECO:0007669"/>
    <property type="project" value="UniProtKB-KW"/>
</dbReference>
<dbReference type="OrthoDB" id="8546410at2"/>
<gene>
    <name evidence="2" type="ORF">EQU24_16375</name>
</gene>